<accession>A0A382PEH1</accession>
<dbReference type="InterPro" id="IPR000692">
    <property type="entry name" value="Fibrillarin"/>
</dbReference>
<dbReference type="SMART" id="SM01206">
    <property type="entry name" value="Fibrillarin"/>
    <property type="match status" value="1"/>
</dbReference>
<dbReference type="GO" id="GO:0008168">
    <property type="term" value="F:methyltransferase activity"/>
    <property type="evidence" value="ECO:0007669"/>
    <property type="project" value="InterPro"/>
</dbReference>
<feature type="non-terminal residue" evidence="1">
    <location>
        <position position="181"/>
    </location>
</feature>
<dbReference type="GO" id="GO:0003723">
    <property type="term" value="F:RNA binding"/>
    <property type="evidence" value="ECO:0007669"/>
    <property type="project" value="InterPro"/>
</dbReference>
<evidence type="ECO:0008006" key="2">
    <source>
        <dbReference type="Google" id="ProtNLM"/>
    </source>
</evidence>
<dbReference type="SUPFAM" id="SSF53335">
    <property type="entry name" value="S-adenosyl-L-methionine-dependent methyltransferases"/>
    <property type="match status" value="1"/>
</dbReference>
<sequence length="181" mass="20749">MNTSNSGLLWSNFNGIKKLFTEKSPATKLSEKRLVLWNPYTSKLAAALFNGMEIFPIQPTSKIFYHDDYSVITLEHISNIISSEGVVYFLKNIENKKILNFKNIEIIKGDVVNPDYFVKLKEKIDVIYLDLLSQEKLSTIIKNCTIILRQNGFLILILNDKSPIDDNFGKQIHKIIINLKA</sequence>
<evidence type="ECO:0000313" key="1">
    <source>
        <dbReference type="EMBL" id="SVC70332.1"/>
    </source>
</evidence>
<name>A0A382PEH1_9ZZZZ</name>
<dbReference type="AlphaFoldDB" id="A0A382PEH1"/>
<dbReference type="Pfam" id="PF01269">
    <property type="entry name" value="Fibrillarin"/>
    <property type="match status" value="1"/>
</dbReference>
<proteinExistence type="predicted"/>
<reference evidence="1" key="1">
    <citation type="submission" date="2018-05" db="EMBL/GenBank/DDBJ databases">
        <authorList>
            <person name="Lanie J.A."/>
            <person name="Ng W.-L."/>
            <person name="Kazmierczak K.M."/>
            <person name="Andrzejewski T.M."/>
            <person name="Davidsen T.M."/>
            <person name="Wayne K.J."/>
            <person name="Tettelin H."/>
            <person name="Glass J.I."/>
            <person name="Rusch D."/>
            <person name="Podicherti R."/>
            <person name="Tsui H.-C.T."/>
            <person name="Winkler M.E."/>
        </authorList>
    </citation>
    <scope>NUCLEOTIDE SEQUENCE</scope>
</reference>
<dbReference type="Gene3D" id="3.40.50.150">
    <property type="entry name" value="Vaccinia Virus protein VP39"/>
    <property type="match status" value="1"/>
</dbReference>
<dbReference type="PRINTS" id="PR00052">
    <property type="entry name" value="FIBRILLARIN"/>
</dbReference>
<gene>
    <name evidence="1" type="ORF">METZ01_LOCUS323186</name>
</gene>
<dbReference type="GO" id="GO:0006364">
    <property type="term" value="P:rRNA processing"/>
    <property type="evidence" value="ECO:0007669"/>
    <property type="project" value="InterPro"/>
</dbReference>
<dbReference type="InterPro" id="IPR029063">
    <property type="entry name" value="SAM-dependent_MTases_sf"/>
</dbReference>
<dbReference type="EMBL" id="UINC01105993">
    <property type="protein sequence ID" value="SVC70332.1"/>
    <property type="molecule type" value="Genomic_DNA"/>
</dbReference>
<organism evidence="1">
    <name type="scientific">marine metagenome</name>
    <dbReference type="NCBI Taxonomy" id="408172"/>
    <lineage>
        <taxon>unclassified sequences</taxon>
        <taxon>metagenomes</taxon>
        <taxon>ecological metagenomes</taxon>
    </lineage>
</organism>
<protein>
    <recommendedName>
        <fullName evidence="2">Fibrillarin-like rRNA/tRNA 2'-O-methyltransferase</fullName>
    </recommendedName>
</protein>